<evidence type="ECO:0000256" key="7">
    <source>
        <dbReference type="RuleBase" id="RU003704"/>
    </source>
</evidence>
<keyword evidence="4 7" id="KW-0418">Kinase</keyword>
<dbReference type="CDD" id="cd01164">
    <property type="entry name" value="FruK_PfkB_like"/>
    <property type="match status" value="1"/>
</dbReference>
<comment type="similarity">
    <text evidence="6">Belongs to the carbohydrate kinase PfkB family. LacC subfamily.</text>
</comment>
<evidence type="ECO:0000259" key="8">
    <source>
        <dbReference type="Pfam" id="PF00294"/>
    </source>
</evidence>
<dbReference type="AlphaFoldDB" id="A0A0D6ZEW7"/>
<dbReference type="GO" id="GO:2001059">
    <property type="term" value="P:D-tagatose 6-phosphate catabolic process"/>
    <property type="evidence" value="ECO:0007669"/>
    <property type="project" value="UniProtKB-UniPathway"/>
</dbReference>
<dbReference type="InterPro" id="IPR002173">
    <property type="entry name" value="Carboh/pur_kinase_PfkB_CS"/>
</dbReference>
<dbReference type="OrthoDB" id="9801219at2"/>
<dbReference type="PATRIC" id="fig|285983.3.peg.69"/>
<gene>
    <name evidence="9" type="ORF">UB32_00860</name>
</gene>
<dbReference type="Pfam" id="PF00294">
    <property type="entry name" value="PfkB"/>
    <property type="match status" value="1"/>
</dbReference>
<evidence type="ECO:0000256" key="2">
    <source>
        <dbReference type="ARBA" id="ARBA00022679"/>
    </source>
</evidence>
<sequence>MILSITLNPSVDIAYRIPEFYLNNANRCNFTQKTAGGKGLNVARVLKSLGMEVMATGFLGGTNGHFIEYEIEKEGIASDFVTIKDSTRNCIAILHGTQQTEILEEGPDINQEEVTRFIGKMASLFQKADVITASGSLPKGIPAEFYAELISLAKRYGKPFLLDTSGKALKAAIDAGPLFIKPNLEEFGTLVGGKLTNEKEAIKALLAFDSNIKFVMVTLGANGALIKTEQTIFKVTIPAVDAVNPVGSGDSVVAGFAAGLAKGMDGETLFSYSTTMGVLNTLETKTGSVNPSLVSNYQHQISVTKIS</sequence>
<dbReference type="GO" id="GO:0016052">
    <property type="term" value="P:carbohydrate catabolic process"/>
    <property type="evidence" value="ECO:0007669"/>
    <property type="project" value="UniProtKB-ARBA"/>
</dbReference>
<dbReference type="SUPFAM" id="SSF53613">
    <property type="entry name" value="Ribokinase-like"/>
    <property type="match status" value="1"/>
</dbReference>
<keyword evidence="2 6" id="KW-0808">Transferase</keyword>
<accession>A0A0D6ZEW7</accession>
<dbReference type="NCBIfam" id="TIGR03168">
    <property type="entry name" value="1-PFK"/>
    <property type="match status" value="1"/>
</dbReference>
<dbReference type="PRINTS" id="PR00990">
    <property type="entry name" value="RIBOKINASE"/>
</dbReference>
<dbReference type="InterPro" id="IPR017583">
    <property type="entry name" value="Tagatose/fructose_Pkinase"/>
</dbReference>
<evidence type="ECO:0000313" key="10">
    <source>
        <dbReference type="Proteomes" id="UP000032512"/>
    </source>
</evidence>
<protein>
    <recommendedName>
        <fullName evidence="6">Tagatose-6-phosphate kinase</fullName>
        <ecNumber evidence="6">2.7.1.144</ecNumber>
    </recommendedName>
</protein>
<dbReference type="PROSITE" id="PS00583">
    <property type="entry name" value="PFKB_KINASES_1"/>
    <property type="match status" value="1"/>
</dbReference>
<dbReference type="EMBL" id="JXIQ01000010">
    <property type="protein sequence ID" value="KIY23795.1"/>
    <property type="molecule type" value="Genomic_DNA"/>
</dbReference>
<dbReference type="EC" id="2.7.1.144" evidence="6"/>
<keyword evidence="3 6" id="KW-0547">Nucleotide-binding</keyword>
<dbReference type="Gene3D" id="3.40.1190.20">
    <property type="match status" value="1"/>
</dbReference>
<keyword evidence="5 6" id="KW-0067">ATP-binding</keyword>
<proteinExistence type="inferred from homology"/>
<evidence type="ECO:0000256" key="6">
    <source>
        <dbReference type="PIRNR" id="PIRNR000535"/>
    </source>
</evidence>
<evidence type="ECO:0000256" key="3">
    <source>
        <dbReference type="ARBA" id="ARBA00022741"/>
    </source>
</evidence>
<comment type="similarity">
    <text evidence="1">Belongs to the carbohydrate kinase pfkB family.</text>
</comment>
<dbReference type="PIRSF" id="PIRSF000535">
    <property type="entry name" value="1PFK/6PFK/LacC"/>
    <property type="match status" value="1"/>
</dbReference>
<dbReference type="GO" id="GO:0044281">
    <property type="term" value="P:small molecule metabolic process"/>
    <property type="evidence" value="ECO:0007669"/>
    <property type="project" value="UniProtKB-ARBA"/>
</dbReference>
<dbReference type="GO" id="GO:0005988">
    <property type="term" value="P:lactose metabolic process"/>
    <property type="evidence" value="ECO:0007669"/>
    <property type="project" value="UniProtKB-KW"/>
</dbReference>
<reference evidence="9 10" key="1">
    <citation type="submission" date="2015-01" db="EMBL/GenBank/DDBJ databases">
        <title>Draft genome sequences of the supercritical CO2 tolerant bacteria Bacillus subterraneus MITOT1 and Bacillus cereus MIT0214.</title>
        <authorList>
            <person name="Peet K.C."/>
            <person name="Thompson J.R."/>
        </authorList>
    </citation>
    <scope>NUCLEOTIDE SEQUENCE [LARGE SCALE GENOMIC DNA]</scope>
    <source>
        <strain evidence="9 10">MITOT1</strain>
    </source>
</reference>
<organism evidence="9 10">
    <name type="scientific">Mesobacillus subterraneus</name>
    <dbReference type="NCBI Taxonomy" id="285983"/>
    <lineage>
        <taxon>Bacteria</taxon>
        <taxon>Bacillati</taxon>
        <taxon>Bacillota</taxon>
        <taxon>Bacilli</taxon>
        <taxon>Bacillales</taxon>
        <taxon>Bacillaceae</taxon>
        <taxon>Mesobacillus</taxon>
    </lineage>
</organism>
<dbReference type="InterPro" id="IPR029056">
    <property type="entry name" value="Ribokinase-like"/>
</dbReference>
<keyword evidence="10" id="KW-1185">Reference proteome</keyword>
<comment type="pathway">
    <text evidence="6">Carbohydrate metabolism; D-tagatose 6-phosphate degradation; D-glyceraldehyde 3-phosphate and glycerone phosphate from D-tagatose 6-phosphate: step 1/2.</text>
</comment>
<dbReference type="PROSITE" id="PS00584">
    <property type="entry name" value="PFKB_KINASES_2"/>
    <property type="match status" value="1"/>
</dbReference>
<dbReference type="GO" id="GO:0005524">
    <property type="term" value="F:ATP binding"/>
    <property type="evidence" value="ECO:0007669"/>
    <property type="project" value="UniProtKB-KW"/>
</dbReference>
<dbReference type="PANTHER" id="PTHR46566">
    <property type="entry name" value="1-PHOSPHOFRUCTOKINASE-RELATED"/>
    <property type="match status" value="1"/>
</dbReference>
<evidence type="ECO:0000313" key="9">
    <source>
        <dbReference type="EMBL" id="KIY23795.1"/>
    </source>
</evidence>
<dbReference type="FunFam" id="3.40.1190.20:FF:000001">
    <property type="entry name" value="Phosphofructokinase"/>
    <property type="match status" value="1"/>
</dbReference>
<evidence type="ECO:0000256" key="1">
    <source>
        <dbReference type="ARBA" id="ARBA00005380"/>
    </source>
</evidence>
<feature type="domain" description="Carbohydrate kinase PfkB" evidence="8">
    <location>
        <begin position="7"/>
        <end position="291"/>
    </location>
</feature>
<dbReference type="GO" id="GO:0005829">
    <property type="term" value="C:cytosol"/>
    <property type="evidence" value="ECO:0007669"/>
    <property type="project" value="TreeGrafter"/>
</dbReference>
<dbReference type="InterPro" id="IPR011611">
    <property type="entry name" value="PfkB_dom"/>
</dbReference>
<evidence type="ECO:0000256" key="4">
    <source>
        <dbReference type="ARBA" id="ARBA00022777"/>
    </source>
</evidence>
<name>A0A0D6ZEW7_9BACI</name>
<comment type="catalytic activity">
    <reaction evidence="6">
        <text>D-tagatofuranose 6-phosphate + ATP = D-tagatofuranose 1,6-bisphosphate + ADP + H(+)</text>
        <dbReference type="Rhea" id="RHEA:12420"/>
        <dbReference type="ChEBI" id="CHEBI:15378"/>
        <dbReference type="ChEBI" id="CHEBI:30616"/>
        <dbReference type="ChEBI" id="CHEBI:58694"/>
        <dbReference type="ChEBI" id="CHEBI:58695"/>
        <dbReference type="ChEBI" id="CHEBI:456216"/>
        <dbReference type="EC" id="2.7.1.144"/>
    </reaction>
</comment>
<dbReference type="GO" id="GO:0009024">
    <property type="term" value="F:tagatose-6-phosphate kinase activity"/>
    <property type="evidence" value="ECO:0007669"/>
    <property type="project" value="UniProtKB-EC"/>
</dbReference>
<dbReference type="PANTHER" id="PTHR46566:SF5">
    <property type="entry name" value="1-PHOSPHOFRUCTOKINASE"/>
    <property type="match status" value="1"/>
</dbReference>
<dbReference type="InterPro" id="IPR002139">
    <property type="entry name" value="Ribo/fructo_kinase"/>
</dbReference>
<evidence type="ECO:0000256" key="5">
    <source>
        <dbReference type="ARBA" id="ARBA00022840"/>
    </source>
</evidence>
<dbReference type="Proteomes" id="UP000032512">
    <property type="component" value="Unassembled WGS sequence"/>
</dbReference>
<keyword evidence="6" id="KW-0423">Lactose metabolism</keyword>
<comment type="caution">
    <text evidence="9">The sequence shown here is derived from an EMBL/GenBank/DDBJ whole genome shotgun (WGS) entry which is preliminary data.</text>
</comment>
<dbReference type="RefSeq" id="WP_044390438.1">
    <property type="nucleotide sequence ID" value="NZ_JXIQ01000010.1"/>
</dbReference>
<dbReference type="GO" id="GO:0008443">
    <property type="term" value="F:phosphofructokinase activity"/>
    <property type="evidence" value="ECO:0007669"/>
    <property type="project" value="TreeGrafter"/>
</dbReference>
<dbReference type="UniPathway" id="UPA00704">
    <property type="reaction ID" value="UER00715"/>
</dbReference>